<dbReference type="Proteomes" id="UP000186922">
    <property type="component" value="Unassembled WGS sequence"/>
</dbReference>
<dbReference type="AlphaFoldDB" id="A0A1D1UX98"/>
<name>A0A1D1UX98_RAMVA</name>
<dbReference type="EMBL" id="BDGG01000002">
    <property type="protein sequence ID" value="GAU92322.1"/>
    <property type="molecule type" value="Genomic_DNA"/>
</dbReference>
<keyword evidence="2" id="KW-1185">Reference proteome</keyword>
<reference evidence="1 2" key="1">
    <citation type="journal article" date="2016" name="Nat. Commun.">
        <title>Extremotolerant tardigrade genome and improved radiotolerance of human cultured cells by tardigrade-unique protein.</title>
        <authorList>
            <person name="Hashimoto T."/>
            <person name="Horikawa D.D."/>
            <person name="Saito Y."/>
            <person name="Kuwahara H."/>
            <person name="Kozuka-Hata H."/>
            <person name="Shin-I T."/>
            <person name="Minakuchi Y."/>
            <person name="Ohishi K."/>
            <person name="Motoyama A."/>
            <person name="Aizu T."/>
            <person name="Enomoto A."/>
            <person name="Kondo K."/>
            <person name="Tanaka S."/>
            <person name="Hara Y."/>
            <person name="Koshikawa S."/>
            <person name="Sagara H."/>
            <person name="Miura T."/>
            <person name="Yokobori S."/>
            <person name="Miyagawa K."/>
            <person name="Suzuki Y."/>
            <person name="Kubo T."/>
            <person name="Oyama M."/>
            <person name="Kohara Y."/>
            <person name="Fujiyama A."/>
            <person name="Arakawa K."/>
            <person name="Katayama T."/>
            <person name="Toyoda A."/>
            <person name="Kunieda T."/>
        </authorList>
    </citation>
    <scope>NUCLEOTIDE SEQUENCE [LARGE SCALE GENOMIC DNA]</scope>
    <source>
        <strain evidence="1 2">YOKOZUNA-1</strain>
    </source>
</reference>
<organism evidence="1 2">
    <name type="scientific">Ramazzottius varieornatus</name>
    <name type="common">Water bear</name>
    <name type="synonym">Tardigrade</name>
    <dbReference type="NCBI Taxonomy" id="947166"/>
    <lineage>
        <taxon>Eukaryota</taxon>
        <taxon>Metazoa</taxon>
        <taxon>Ecdysozoa</taxon>
        <taxon>Tardigrada</taxon>
        <taxon>Eutardigrada</taxon>
        <taxon>Parachela</taxon>
        <taxon>Hypsibioidea</taxon>
        <taxon>Ramazzottiidae</taxon>
        <taxon>Ramazzottius</taxon>
    </lineage>
</organism>
<evidence type="ECO:0000313" key="2">
    <source>
        <dbReference type="Proteomes" id="UP000186922"/>
    </source>
</evidence>
<sequence>MAQYPHDQLPRARAHKAEYLDMSSIHDPDPQTKALVFMIIDGCDA</sequence>
<protein>
    <submittedName>
        <fullName evidence="1">Uncharacterized protein</fullName>
    </submittedName>
</protein>
<accession>A0A1D1UX98</accession>
<gene>
    <name evidence="1" type="primary">RvY_04418-1</name>
    <name evidence="1" type="synonym">RvY_04418.1</name>
    <name evidence="1" type="ORF">RvY_04418</name>
</gene>
<comment type="caution">
    <text evidence="1">The sequence shown here is derived from an EMBL/GenBank/DDBJ whole genome shotgun (WGS) entry which is preliminary data.</text>
</comment>
<proteinExistence type="predicted"/>
<evidence type="ECO:0000313" key="1">
    <source>
        <dbReference type="EMBL" id="GAU92322.1"/>
    </source>
</evidence>